<dbReference type="InterPro" id="IPR000462">
    <property type="entry name" value="CDP-OH_P_trans"/>
</dbReference>
<sequence>MSMDFSSALRQLSQAQKSARGVSAYTRFVNRPVGRVLAAAAHRMGLSPNHVTLVSALVTFAAIAATALLPPSHALGQCVALALVLGFALDSADGQLARLHRSTSLSGEWMDHVVDCAKLLGIHAAVLISFHRFFDLPRPALLLVPIAFQFAAVVLFFGGILTEQLRRRGDETETGSPSAVRAVALLPVDYGLLCLVFLFLGNQKLFFALYVALLAAHAVLLPVFLSKWFSELSRRTRTEASGTSGHEDARHITIIGINAD</sequence>
<evidence type="ECO:0000256" key="3">
    <source>
        <dbReference type="SAM" id="Phobius"/>
    </source>
</evidence>
<keyword evidence="3" id="KW-0812">Transmembrane</keyword>
<dbReference type="AlphaFoldDB" id="A0A4Y3VIN0"/>
<evidence type="ECO:0000256" key="1">
    <source>
        <dbReference type="ARBA" id="ARBA00022679"/>
    </source>
</evidence>
<dbReference type="GO" id="GO:0016780">
    <property type="term" value="F:phosphotransferase activity, for other substituted phosphate groups"/>
    <property type="evidence" value="ECO:0007669"/>
    <property type="project" value="InterPro"/>
</dbReference>
<dbReference type="GO" id="GO:0008654">
    <property type="term" value="P:phospholipid biosynthetic process"/>
    <property type="evidence" value="ECO:0007669"/>
    <property type="project" value="InterPro"/>
</dbReference>
<feature type="transmembrane region" description="Helical" evidence="3">
    <location>
        <begin position="51"/>
        <end position="68"/>
    </location>
</feature>
<reference evidence="4 5" key="1">
    <citation type="submission" date="2019-06" db="EMBL/GenBank/DDBJ databases">
        <title>Whole genome shotgun sequence of Streptomyces spinoverrucosus NBRC 14228.</title>
        <authorList>
            <person name="Hosoyama A."/>
            <person name="Uohara A."/>
            <person name="Ohji S."/>
            <person name="Ichikawa N."/>
        </authorList>
    </citation>
    <scope>NUCLEOTIDE SEQUENCE [LARGE SCALE GENOMIC DNA]</scope>
    <source>
        <strain evidence="4 5">NBRC 14228</strain>
    </source>
</reference>
<feature type="transmembrane region" description="Helical" evidence="3">
    <location>
        <begin position="206"/>
        <end position="225"/>
    </location>
</feature>
<dbReference type="InterPro" id="IPR043130">
    <property type="entry name" value="CDP-OH_PTrfase_TM_dom"/>
</dbReference>
<gene>
    <name evidence="4" type="ORF">SSP24_25410</name>
</gene>
<dbReference type="GO" id="GO:0016020">
    <property type="term" value="C:membrane"/>
    <property type="evidence" value="ECO:0007669"/>
    <property type="project" value="InterPro"/>
</dbReference>
<keyword evidence="3" id="KW-1133">Transmembrane helix</keyword>
<keyword evidence="3" id="KW-0472">Membrane</keyword>
<keyword evidence="5" id="KW-1185">Reference proteome</keyword>
<organism evidence="4 5">
    <name type="scientific">Streptomyces spinoverrucosus</name>
    <dbReference type="NCBI Taxonomy" id="284043"/>
    <lineage>
        <taxon>Bacteria</taxon>
        <taxon>Bacillati</taxon>
        <taxon>Actinomycetota</taxon>
        <taxon>Actinomycetes</taxon>
        <taxon>Kitasatosporales</taxon>
        <taxon>Streptomycetaceae</taxon>
        <taxon>Streptomyces</taxon>
    </lineage>
</organism>
<evidence type="ECO:0000256" key="2">
    <source>
        <dbReference type="RuleBase" id="RU003750"/>
    </source>
</evidence>
<name>A0A4Y3VIN0_9ACTN</name>
<comment type="caution">
    <text evidence="4">The sequence shown here is derived from an EMBL/GenBank/DDBJ whole genome shotgun (WGS) entry which is preliminary data.</text>
</comment>
<dbReference type="InterPro" id="IPR048254">
    <property type="entry name" value="CDP_ALCOHOL_P_TRANSF_CS"/>
</dbReference>
<dbReference type="Gene3D" id="1.20.120.1760">
    <property type="match status" value="1"/>
</dbReference>
<dbReference type="Proteomes" id="UP000317881">
    <property type="component" value="Unassembled WGS sequence"/>
</dbReference>
<feature type="transmembrane region" description="Helical" evidence="3">
    <location>
        <begin position="182"/>
        <end position="200"/>
    </location>
</feature>
<proteinExistence type="inferred from homology"/>
<evidence type="ECO:0000313" key="5">
    <source>
        <dbReference type="Proteomes" id="UP000317881"/>
    </source>
</evidence>
<comment type="similarity">
    <text evidence="2">Belongs to the CDP-alcohol phosphatidyltransferase class-I family.</text>
</comment>
<feature type="transmembrane region" description="Helical" evidence="3">
    <location>
        <begin position="140"/>
        <end position="161"/>
    </location>
</feature>
<dbReference type="PROSITE" id="PS00379">
    <property type="entry name" value="CDP_ALCOHOL_P_TRANSF"/>
    <property type="match status" value="1"/>
</dbReference>
<dbReference type="Pfam" id="PF01066">
    <property type="entry name" value="CDP-OH_P_transf"/>
    <property type="match status" value="1"/>
</dbReference>
<keyword evidence="1 2" id="KW-0808">Transferase</keyword>
<evidence type="ECO:0000313" key="4">
    <source>
        <dbReference type="EMBL" id="GEC04886.1"/>
    </source>
</evidence>
<accession>A0A4Y3VIN0</accession>
<dbReference type="EMBL" id="BJND01000017">
    <property type="protein sequence ID" value="GEC04886.1"/>
    <property type="molecule type" value="Genomic_DNA"/>
</dbReference>
<protein>
    <submittedName>
        <fullName evidence="4">CDP-alcohol phosphatidyltransferase</fullName>
    </submittedName>
</protein>